<organism evidence="3 4">
    <name type="scientific">Saccharomonospora piscinae</name>
    <dbReference type="NCBI Taxonomy" id="687388"/>
    <lineage>
        <taxon>Bacteria</taxon>
        <taxon>Bacillati</taxon>
        <taxon>Actinomycetota</taxon>
        <taxon>Actinomycetes</taxon>
        <taxon>Pseudonocardiales</taxon>
        <taxon>Pseudonocardiaceae</taxon>
        <taxon>Saccharomonospora</taxon>
    </lineage>
</organism>
<dbReference type="EMBL" id="MWIH01000006">
    <property type="protein sequence ID" value="OQO91017.1"/>
    <property type="molecule type" value="Genomic_DNA"/>
</dbReference>
<evidence type="ECO:0000313" key="4">
    <source>
        <dbReference type="Proteomes" id="UP000192591"/>
    </source>
</evidence>
<feature type="region of interest" description="Disordered" evidence="1">
    <location>
        <begin position="308"/>
        <end position="346"/>
    </location>
</feature>
<keyword evidence="4" id="KW-1185">Reference proteome</keyword>
<evidence type="ECO:0000259" key="2">
    <source>
        <dbReference type="Pfam" id="PF01370"/>
    </source>
</evidence>
<dbReference type="InterPro" id="IPR001509">
    <property type="entry name" value="Epimerase_deHydtase"/>
</dbReference>
<dbReference type="Proteomes" id="UP000192591">
    <property type="component" value="Unassembled WGS sequence"/>
</dbReference>
<accession>A0A1V9A1K9</accession>
<dbReference type="SUPFAM" id="SSF51735">
    <property type="entry name" value="NAD(P)-binding Rossmann-fold domains"/>
    <property type="match status" value="1"/>
</dbReference>
<sequence length="346" mass="36879">MRLLVLGGTSFLSRQIAHDAVTRGHDVVCAARGRSGSVPEGARLLALDRDEPGAVDVLAGERFDAVVDVATGALGWVLDALAVLADRVEHWTFVSSINAYADTGTPGQTTKAPLCEPVLDTQHLALSDLTVERYGGTKVASENAVRERMGPDRSFVVRPGIISGPGDEMDRFGYWTARFARGGQAIVPDTPHQPIQHIDVRDLAAWIVTACEQRLAGTYDAVGPVLELGAVLREASELVGAADLRLVPFSPEVLVEAGVNPWGGPRSLPLWLPADKHGLVAHDPRPALAAGLRPRSLADTVRSAFADEQARGLDRPRAAGLTPAEEREVLHRTVPEPDGGDHSGRN</sequence>
<dbReference type="PANTHER" id="PTHR48079:SF6">
    <property type="entry name" value="NAD(P)-BINDING DOMAIN-CONTAINING PROTEIN-RELATED"/>
    <property type="match status" value="1"/>
</dbReference>
<dbReference type="PANTHER" id="PTHR48079">
    <property type="entry name" value="PROTEIN YEEZ"/>
    <property type="match status" value="1"/>
</dbReference>
<dbReference type="STRING" id="1962155.B1813_16095"/>
<dbReference type="InterPro" id="IPR036291">
    <property type="entry name" value="NAD(P)-bd_dom_sf"/>
</dbReference>
<feature type="compositionally biased region" description="Basic and acidic residues" evidence="1">
    <location>
        <begin position="324"/>
        <end position="346"/>
    </location>
</feature>
<dbReference type="Pfam" id="PF01370">
    <property type="entry name" value="Epimerase"/>
    <property type="match status" value="1"/>
</dbReference>
<dbReference type="GO" id="GO:0004029">
    <property type="term" value="F:aldehyde dehydrogenase (NAD+) activity"/>
    <property type="evidence" value="ECO:0007669"/>
    <property type="project" value="TreeGrafter"/>
</dbReference>
<dbReference type="RefSeq" id="WP_081193241.1">
    <property type="nucleotide sequence ID" value="NZ_MWIH01000006.1"/>
</dbReference>
<evidence type="ECO:0000313" key="3">
    <source>
        <dbReference type="EMBL" id="OQO91017.1"/>
    </source>
</evidence>
<dbReference type="AlphaFoldDB" id="A0A1V9A1K9"/>
<feature type="domain" description="NAD-dependent epimerase/dehydratase" evidence="2">
    <location>
        <begin position="4"/>
        <end position="213"/>
    </location>
</feature>
<reference evidence="3 4" key="1">
    <citation type="submission" date="2017-02" db="EMBL/GenBank/DDBJ databases">
        <title>Draft genome of Saccharomonospora sp. 154.</title>
        <authorList>
            <person name="Alonso-Carmona G.S."/>
            <person name="De La Haba R."/>
            <person name="Vera-Gargallo B."/>
            <person name="Sandoval-Trujillo A.H."/>
            <person name="Ramirez-Duran N."/>
            <person name="Ventosa A."/>
        </authorList>
    </citation>
    <scope>NUCLEOTIDE SEQUENCE [LARGE SCALE GENOMIC DNA]</scope>
    <source>
        <strain evidence="3 4">LRS4.154</strain>
    </source>
</reference>
<feature type="compositionally biased region" description="Basic and acidic residues" evidence="1">
    <location>
        <begin position="308"/>
        <end position="317"/>
    </location>
</feature>
<dbReference type="GO" id="GO:0005737">
    <property type="term" value="C:cytoplasm"/>
    <property type="evidence" value="ECO:0007669"/>
    <property type="project" value="TreeGrafter"/>
</dbReference>
<gene>
    <name evidence="3" type="ORF">B1813_16095</name>
</gene>
<name>A0A1V9A1K9_SACPI</name>
<evidence type="ECO:0000256" key="1">
    <source>
        <dbReference type="SAM" id="MobiDB-lite"/>
    </source>
</evidence>
<dbReference type="Gene3D" id="3.40.50.720">
    <property type="entry name" value="NAD(P)-binding Rossmann-like Domain"/>
    <property type="match status" value="1"/>
</dbReference>
<comment type="caution">
    <text evidence="3">The sequence shown here is derived from an EMBL/GenBank/DDBJ whole genome shotgun (WGS) entry which is preliminary data.</text>
</comment>
<dbReference type="InterPro" id="IPR051783">
    <property type="entry name" value="NAD(P)-dependent_oxidoreduct"/>
</dbReference>
<protein>
    <submittedName>
        <fullName evidence="3">Epimerase</fullName>
    </submittedName>
</protein>
<proteinExistence type="predicted"/>